<dbReference type="PANTHER" id="PTHR23500">
    <property type="entry name" value="SOLUTE CARRIER FAMILY 2, FACILITATED GLUCOSE TRANSPORTER"/>
    <property type="match status" value="1"/>
</dbReference>
<evidence type="ECO:0000256" key="4">
    <source>
        <dbReference type="ARBA" id="ARBA00022692"/>
    </source>
</evidence>
<dbReference type="GO" id="GO:0015144">
    <property type="term" value="F:carbohydrate transmembrane transporter activity"/>
    <property type="evidence" value="ECO:0007669"/>
    <property type="project" value="InterPro"/>
</dbReference>
<evidence type="ECO:0000313" key="8">
    <source>
        <dbReference type="EMBL" id="OMP05771.1"/>
    </source>
</evidence>
<dbReference type="AlphaFoldDB" id="A0A1R3KFB3"/>
<organism evidence="8 9">
    <name type="scientific">Corchorus olitorius</name>
    <dbReference type="NCBI Taxonomy" id="93759"/>
    <lineage>
        <taxon>Eukaryota</taxon>
        <taxon>Viridiplantae</taxon>
        <taxon>Streptophyta</taxon>
        <taxon>Embryophyta</taxon>
        <taxon>Tracheophyta</taxon>
        <taxon>Spermatophyta</taxon>
        <taxon>Magnoliopsida</taxon>
        <taxon>eudicotyledons</taxon>
        <taxon>Gunneridae</taxon>
        <taxon>Pentapetalae</taxon>
        <taxon>rosids</taxon>
        <taxon>malvids</taxon>
        <taxon>Malvales</taxon>
        <taxon>Malvaceae</taxon>
        <taxon>Grewioideae</taxon>
        <taxon>Apeibeae</taxon>
        <taxon>Corchorus</taxon>
    </lineage>
</organism>
<keyword evidence="6 7" id="KW-0472">Membrane</keyword>
<dbReference type="InterPro" id="IPR045262">
    <property type="entry name" value="STP/PLT_plant"/>
</dbReference>
<dbReference type="Pfam" id="PF00083">
    <property type="entry name" value="Sugar_tr"/>
    <property type="match status" value="1"/>
</dbReference>
<sequence>MQLYITEYPDKVGSNFLRGNLTKGKQVLRKIRDDENVSGEFDKLLVDLDQVGNLKGVIGTILSPHLISRFGRRIPLVVGCAFMVITELLIGVVMRSLKPHDLLEKKAAIGVIVLASIYGMSYSLILGPLGWLSPTFPPEAHVIVSETTEIPDAKLVWKKHWFWKRFTTSNKNDTELGA</sequence>
<evidence type="ECO:0000256" key="5">
    <source>
        <dbReference type="ARBA" id="ARBA00022989"/>
    </source>
</evidence>
<comment type="subcellular location">
    <subcellularLocation>
        <location evidence="1">Membrane</location>
    </subcellularLocation>
</comment>
<dbReference type="InterPro" id="IPR005828">
    <property type="entry name" value="MFS_sugar_transport-like"/>
</dbReference>
<feature type="transmembrane region" description="Helical" evidence="7">
    <location>
        <begin position="107"/>
        <end position="131"/>
    </location>
</feature>
<dbReference type="Proteomes" id="UP000187203">
    <property type="component" value="Unassembled WGS sequence"/>
</dbReference>
<keyword evidence="9" id="KW-1185">Reference proteome</keyword>
<evidence type="ECO:0000313" key="9">
    <source>
        <dbReference type="Proteomes" id="UP000187203"/>
    </source>
</evidence>
<reference evidence="9" key="1">
    <citation type="submission" date="2013-09" db="EMBL/GenBank/DDBJ databases">
        <title>Corchorus olitorius genome sequencing.</title>
        <authorList>
            <person name="Alam M."/>
            <person name="Haque M.S."/>
            <person name="Islam M.S."/>
            <person name="Emdad E.M."/>
            <person name="Islam M.M."/>
            <person name="Ahmed B."/>
            <person name="Halim A."/>
            <person name="Hossen Q.M.M."/>
            <person name="Hossain M.Z."/>
            <person name="Ahmed R."/>
            <person name="Khan M.M."/>
            <person name="Islam R."/>
            <person name="Rashid M.M."/>
            <person name="Khan S.A."/>
            <person name="Rahman M.S."/>
            <person name="Alam M."/>
            <person name="Yahiya A.S."/>
            <person name="Khan M.S."/>
            <person name="Azam M.S."/>
            <person name="Haque T."/>
            <person name="Lashkar M.Z.H."/>
            <person name="Akhand A.I."/>
            <person name="Morshed G."/>
            <person name="Roy S."/>
            <person name="Uddin K.S."/>
            <person name="Rabeya T."/>
            <person name="Hossain A.S."/>
            <person name="Chowdhury A."/>
            <person name="Snigdha A.R."/>
            <person name="Mortoza M.S."/>
            <person name="Matin S.A."/>
            <person name="Hoque S.M.E."/>
            <person name="Islam M.K."/>
            <person name="Roy D.K."/>
            <person name="Haider R."/>
            <person name="Moosa M.M."/>
            <person name="Elias S.M."/>
            <person name="Hasan A.M."/>
            <person name="Jahan S."/>
            <person name="Shafiuddin M."/>
            <person name="Mahmood N."/>
            <person name="Shommy N.S."/>
        </authorList>
    </citation>
    <scope>NUCLEOTIDE SEQUENCE [LARGE SCALE GENOMIC DNA]</scope>
    <source>
        <strain evidence="9">cv. O-4</strain>
    </source>
</reference>
<evidence type="ECO:0000256" key="1">
    <source>
        <dbReference type="ARBA" id="ARBA00004370"/>
    </source>
</evidence>
<keyword evidence="4 7" id="KW-0812">Transmembrane</keyword>
<dbReference type="SUPFAM" id="SSF103473">
    <property type="entry name" value="MFS general substrate transporter"/>
    <property type="match status" value="1"/>
</dbReference>
<name>A0A1R3KFB3_9ROSI</name>
<dbReference type="GO" id="GO:0016020">
    <property type="term" value="C:membrane"/>
    <property type="evidence" value="ECO:0007669"/>
    <property type="project" value="UniProtKB-SubCell"/>
</dbReference>
<evidence type="ECO:0000256" key="3">
    <source>
        <dbReference type="ARBA" id="ARBA00022448"/>
    </source>
</evidence>
<dbReference type="OrthoDB" id="10592259at2759"/>
<dbReference type="InterPro" id="IPR036259">
    <property type="entry name" value="MFS_trans_sf"/>
</dbReference>
<accession>A0A1R3KFB3</accession>
<keyword evidence="3" id="KW-0813">Transport</keyword>
<comment type="similarity">
    <text evidence="2">Belongs to the major facilitator superfamily. Sugar transporter (TC 2.A.1.1) family.</text>
</comment>
<proteinExistence type="inferred from homology"/>
<evidence type="ECO:0000256" key="7">
    <source>
        <dbReference type="SAM" id="Phobius"/>
    </source>
</evidence>
<dbReference type="EMBL" id="AWUE01013866">
    <property type="protein sequence ID" value="OMP05771.1"/>
    <property type="molecule type" value="Genomic_DNA"/>
</dbReference>
<protein>
    <submittedName>
        <fullName evidence="8">General substrate transporter</fullName>
    </submittedName>
</protein>
<dbReference type="PANTHER" id="PTHR23500:SF371">
    <property type="entry name" value="OS07G0206600 PROTEIN"/>
    <property type="match status" value="1"/>
</dbReference>
<evidence type="ECO:0000256" key="2">
    <source>
        <dbReference type="ARBA" id="ARBA00010992"/>
    </source>
</evidence>
<dbReference type="STRING" id="93759.A0A1R3KFB3"/>
<evidence type="ECO:0000256" key="6">
    <source>
        <dbReference type="ARBA" id="ARBA00023136"/>
    </source>
</evidence>
<dbReference type="Gene3D" id="1.20.1250.20">
    <property type="entry name" value="MFS general substrate transporter like domains"/>
    <property type="match status" value="1"/>
</dbReference>
<gene>
    <name evidence="8" type="ORF">COLO4_08568</name>
</gene>
<comment type="caution">
    <text evidence="8">The sequence shown here is derived from an EMBL/GenBank/DDBJ whole genome shotgun (WGS) entry which is preliminary data.</text>
</comment>
<keyword evidence="5 7" id="KW-1133">Transmembrane helix</keyword>
<feature type="transmembrane region" description="Helical" evidence="7">
    <location>
        <begin position="74"/>
        <end position="95"/>
    </location>
</feature>